<name>G2YGE5_BOTF4</name>
<evidence type="ECO:0000313" key="3">
    <source>
        <dbReference type="Proteomes" id="UP000008177"/>
    </source>
</evidence>
<evidence type="ECO:0000256" key="1">
    <source>
        <dbReference type="SAM" id="MobiDB-lite"/>
    </source>
</evidence>
<proteinExistence type="predicted"/>
<sequence>MPNLKIYQAQKDKEKKTKKGVGDEDGETNQSIHGLVGSHEEIIIEAANANEVLAAVLTWA</sequence>
<feature type="region of interest" description="Disordered" evidence="1">
    <location>
        <begin position="1"/>
        <end position="30"/>
    </location>
</feature>
<evidence type="ECO:0000313" key="2">
    <source>
        <dbReference type="EMBL" id="CCD50843.1"/>
    </source>
</evidence>
<reference evidence="3" key="1">
    <citation type="journal article" date="2011" name="PLoS Genet.">
        <title>Genomic analysis of the necrotrophic fungal pathogens Sclerotinia sclerotiorum and Botrytis cinerea.</title>
        <authorList>
            <person name="Amselem J."/>
            <person name="Cuomo C.A."/>
            <person name="van Kan J.A."/>
            <person name="Viaud M."/>
            <person name="Benito E.P."/>
            <person name="Couloux A."/>
            <person name="Coutinho P.M."/>
            <person name="de Vries R.P."/>
            <person name="Dyer P.S."/>
            <person name="Fillinger S."/>
            <person name="Fournier E."/>
            <person name="Gout L."/>
            <person name="Hahn M."/>
            <person name="Kohn L."/>
            <person name="Lapalu N."/>
            <person name="Plummer K.M."/>
            <person name="Pradier J.M."/>
            <person name="Quevillon E."/>
            <person name="Sharon A."/>
            <person name="Simon A."/>
            <person name="ten Have A."/>
            <person name="Tudzynski B."/>
            <person name="Tudzynski P."/>
            <person name="Wincker P."/>
            <person name="Andrew M."/>
            <person name="Anthouard V."/>
            <person name="Beever R.E."/>
            <person name="Beffa R."/>
            <person name="Benoit I."/>
            <person name="Bouzid O."/>
            <person name="Brault B."/>
            <person name="Chen Z."/>
            <person name="Choquer M."/>
            <person name="Collemare J."/>
            <person name="Cotton P."/>
            <person name="Danchin E.G."/>
            <person name="Da Silva C."/>
            <person name="Gautier A."/>
            <person name="Giraud C."/>
            <person name="Giraud T."/>
            <person name="Gonzalez C."/>
            <person name="Grossetete S."/>
            <person name="Guldener U."/>
            <person name="Henrissat B."/>
            <person name="Howlett B.J."/>
            <person name="Kodira C."/>
            <person name="Kretschmer M."/>
            <person name="Lappartient A."/>
            <person name="Leroch M."/>
            <person name="Levis C."/>
            <person name="Mauceli E."/>
            <person name="Neuveglise C."/>
            <person name="Oeser B."/>
            <person name="Pearson M."/>
            <person name="Poulain J."/>
            <person name="Poussereau N."/>
            <person name="Quesneville H."/>
            <person name="Rascle C."/>
            <person name="Schumacher J."/>
            <person name="Segurens B."/>
            <person name="Sexton A."/>
            <person name="Silva E."/>
            <person name="Sirven C."/>
            <person name="Soanes D.M."/>
            <person name="Talbot N.J."/>
            <person name="Templeton M."/>
            <person name="Yandava C."/>
            <person name="Yarden O."/>
            <person name="Zeng Q."/>
            <person name="Rollins J.A."/>
            <person name="Lebrun M.H."/>
            <person name="Dickman M."/>
        </authorList>
    </citation>
    <scope>NUCLEOTIDE SEQUENCE [LARGE SCALE GENOMIC DNA]</scope>
    <source>
        <strain evidence="3">T4</strain>
    </source>
</reference>
<protein>
    <submittedName>
        <fullName evidence="2">Uncharacterized protein</fullName>
    </submittedName>
</protein>
<organism evidence="2 3">
    <name type="scientific">Botryotinia fuckeliana (strain T4)</name>
    <name type="common">Noble rot fungus</name>
    <name type="synonym">Botrytis cinerea</name>
    <dbReference type="NCBI Taxonomy" id="999810"/>
    <lineage>
        <taxon>Eukaryota</taxon>
        <taxon>Fungi</taxon>
        <taxon>Dikarya</taxon>
        <taxon>Ascomycota</taxon>
        <taxon>Pezizomycotina</taxon>
        <taxon>Leotiomycetes</taxon>
        <taxon>Helotiales</taxon>
        <taxon>Sclerotiniaceae</taxon>
        <taxon>Botrytis</taxon>
    </lineage>
</organism>
<dbReference type="EMBL" id="FQ790330">
    <property type="protein sequence ID" value="CCD50843.1"/>
    <property type="molecule type" value="Genomic_DNA"/>
</dbReference>
<gene>
    <name evidence="2" type="ORF">BofuT4_uP086220.1</name>
</gene>
<dbReference type="HOGENOM" id="CLU_2941466_0_0_1"/>
<dbReference type="InParanoid" id="G2YGE5"/>
<dbReference type="Proteomes" id="UP000008177">
    <property type="component" value="Unplaced contigs"/>
</dbReference>
<accession>G2YGE5</accession>
<dbReference type="AlphaFoldDB" id="G2YGE5"/>